<feature type="region of interest" description="Disordered" evidence="8">
    <location>
        <begin position="535"/>
        <end position="613"/>
    </location>
</feature>
<dbReference type="PROSITE" id="PS00028">
    <property type="entry name" value="ZINC_FINGER_C2H2_1"/>
    <property type="match status" value="2"/>
</dbReference>
<dbReference type="CDD" id="cd00067">
    <property type="entry name" value="GAL4"/>
    <property type="match status" value="1"/>
</dbReference>
<dbReference type="InterPro" id="IPR036236">
    <property type="entry name" value="Znf_C2H2_sf"/>
</dbReference>
<dbReference type="SMART" id="SM00355">
    <property type="entry name" value="ZnF_C2H2"/>
    <property type="match status" value="2"/>
</dbReference>
<feature type="region of interest" description="Disordered" evidence="8">
    <location>
        <begin position="294"/>
        <end position="408"/>
    </location>
</feature>
<name>A0A371CNR4_9APHY</name>
<dbReference type="Gene3D" id="3.30.160.60">
    <property type="entry name" value="Classic Zinc Finger"/>
    <property type="match status" value="2"/>
</dbReference>
<evidence type="ECO:0000259" key="9">
    <source>
        <dbReference type="PROSITE" id="PS50048"/>
    </source>
</evidence>
<dbReference type="InterPro" id="IPR036864">
    <property type="entry name" value="Zn2-C6_fun-type_DNA-bd_sf"/>
</dbReference>
<feature type="domain" description="C2H2-type" evidence="10">
    <location>
        <begin position="33"/>
        <end position="61"/>
    </location>
</feature>
<dbReference type="PROSITE" id="PS50048">
    <property type="entry name" value="ZN2_CY6_FUNGAL_2"/>
    <property type="match status" value="1"/>
</dbReference>
<feature type="region of interest" description="Disordered" evidence="8">
    <location>
        <begin position="783"/>
        <end position="849"/>
    </location>
</feature>
<sequence>MAGDHKCPVCQSTFTRPQHVARHMRSHTGDRPYKCQHCGDQFARSDLLSRHINKCHASEKPPTTTAPSRRKGFAAASRATTSKQACDQCVTSSLPCDGANPCSKCVSRKCRCTYIKFHRQTAPAGPGHPVPPTLPPPGIGRHDISLGAPRLPNEFLLAPPPGTMNLSSMYAHQYALPPHNSAVYPHDYTSLPPLATALAPNESPMPSVLQMQQHRDLLDNPDAMARIRAQAELLGRAGVMPNGNLTLAQPAPSADTSGALPGLYAAAAQDGQYDRYNLPPPPQWEAQRHYSQKDFEEPYGQRSQSHPTAPSSYSAAGPGGGEPSLQTHPPTASSSYQGNTAPGAQYQHGALPATSLYGQHHTQHHQSRSDDIASSEGDYHSDAGSTGTSHSVPSSANNSAAHLPLPGFNNLRARADMGVKEYEQRYQHESQNANPHEGEGGFSSAFGLMSLDDPNVLAGLQNDGQPFFSGMSFTPGASGNGLSFPTPTPDLIAQLKSAGGREGMDSKEMRDFWKMYLKTPLTSSGGIMFPLQTPTGPGTQLGHGMGGNPGAGRPSPSRRHSRVASLPSMKTPPLFADERLGAYARPSTGHGEPQGNAYQGEGGAQQGGYNSTVRTTLHGDAEDLKSYEQAVLARKAPMTLNLMPKRNKGSVAAAGAGAGAAGKSKSMSPVVPPAAFNPNPNPNHAPSTSLPGASKISELLNRPGSSSSADTNTTGSSGGGEGGAGAGTSTGNTSLSSLAHAFQHDVQAQADAASAGVGVGVGAGDGNAYMSQQAYRPSFKRLASQTLGPPNAKRALLGPAGWDQDDVDEDEDEGVEDEDEERAQAREEEEMRRGGYGDGARTVAAEAQS</sequence>
<keyword evidence="3" id="KW-0862">Zinc</keyword>
<keyword evidence="6" id="KW-0539">Nucleus</keyword>
<dbReference type="SUPFAM" id="SSF57701">
    <property type="entry name" value="Zn2/Cys6 DNA-binding domain"/>
    <property type="match status" value="1"/>
</dbReference>
<feature type="compositionally biased region" description="Gly residues" evidence="8">
    <location>
        <begin position="716"/>
        <end position="728"/>
    </location>
</feature>
<evidence type="ECO:0000313" key="11">
    <source>
        <dbReference type="EMBL" id="RDX41939.1"/>
    </source>
</evidence>
<feature type="domain" description="Zn(2)-C6 fungal-type" evidence="9">
    <location>
        <begin position="85"/>
        <end position="114"/>
    </location>
</feature>
<evidence type="ECO:0000256" key="1">
    <source>
        <dbReference type="ARBA" id="ARBA00022723"/>
    </source>
</evidence>
<evidence type="ECO:0008006" key="13">
    <source>
        <dbReference type="Google" id="ProtNLM"/>
    </source>
</evidence>
<dbReference type="InterPro" id="IPR013087">
    <property type="entry name" value="Znf_C2H2_type"/>
</dbReference>
<evidence type="ECO:0000256" key="4">
    <source>
        <dbReference type="ARBA" id="ARBA00023015"/>
    </source>
</evidence>
<dbReference type="FunFam" id="3.30.160.60:FF:002343">
    <property type="entry name" value="Zinc finger protein 33A"/>
    <property type="match status" value="1"/>
</dbReference>
<feature type="compositionally biased region" description="Low complexity" evidence="8">
    <location>
        <begin position="704"/>
        <end position="715"/>
    </location>
</feature>
<keyword evidence="4" id="KW-0805">Transcription regulation</keyword>
<feature type="region of interest" description="Disordered" evidence="8">
    <location>
        <begin position="659"/>
        <end position="732"/>
    </location>
</feature>
<evidence type="ECO:0000313" key="12">
    <source>
        <dbReference type="Proteomes" id="UP000256964"/>
    </source>
</evidence>
<evidence type="ECO:0000256" key="5">
    <source>
        <dbReference type="ARBA" id="ARBA00023163"/>
    </source>
</evidence>
<feature type="region of interest" description="Disordered" evidence="8">
    <location>
        <begin position="423"/>
        <end position="446"/>
    </location>
</feature>
<feature type="compositionally biased region" description="Low complexity" evidence="8">
    <location>
        <begin position="673"/>
        <end position="686"/>
    </location>
</feature>
<dbReference type="AlphaFoldDB" id="A0A371CNR4"/>
<feature type="compositionally biased region" description="Polar residues" evidence="8">
    <location>
        <begin position="383"/>
        <end position="400"/>
    </location>
</feature>
<evidence type="ECO:0000256" key="7">
    <source>
        <dbReference type="PROSITE-ProRule" id="PRU00042"/>
    </source>
</evidence>
<feature type="compositionally biased region" description="Gly residues" evidence="8">
    <location>
        <begin position="539"/>
        <end position="550"/>
    </location>
</feature>
<evidence type="ECO:0000256" key="2">
    <source>
        <dbReference type="ARBA" id="ARBA00022771"/>
    </source>
</evidence>
<feature type="compositionally biased region" description="Acidic residues" evidence="8">
    <location>
        <begin position="803"/>
        <end position="821"/>
    </location>
</feature>
<keyword evidence="2 7" id="KW-0863">Zinc-finger</keyword>
<dbReference type="GO" id="GO:0008270">
    <property type="term" value="F:zinc ion binding"/>
    <property type="evidence" value="ECO:0007669"/>
    <property type="project" value="UniProtKB-KW"/>
</dbReference>
<feature type="region of interest" description="Disordered" evidence="8">
    <location>
        <begin position="57"/>
        <end position="76"/>
    </location>
</feature>
<keyword evidence="1" id="KW-0479">Metal-binding</keyword>
<dbReference type="OrthoDB" id="6365676at2759"/>
<feature type="domain" description="C2H2-type" evidence="10">
    <location>
        <begin position="5"/>
        <end position="32"/>
    </location>
</feature>
<dbReference type="InterPro" id="IPR001138">
    <property type="entry name" value="Zn2Cys6_DnaBD"/>
</dbReference>
<keyword evidence="5" id="KW-0804">Transcription</keyword>
<reference evidence="11 12" key="1">
    <citation type="journal article" date="2018" name="Biotechnol. Biofuels">
        <title>Integrative visual omics of the white-rot fungus Polyporus brumalis exposes the biotechnological potential of its oxidative enzymes for delignifying raw plant biomass.</title>
        <authorList>
            <person name="Miyauchi S."/>
            <person name="Rancon A."/>
            <person name="Drula E."/>
            <person name="Hage H."/>
            <person name="Chaduli D."/>
            <person name="Favel A."/>
            <person name="Grisel S."/>
            <person name="Henrissat B."/>
            <person name="Herpoel-Gimbert I."/>
            <person name="Ruiz-Duenas F.J."/>
            <person name="Chevret D."/>
            <person name="Hainaut M."/>
            <person name="Lin J."/>
            <person name="Wang M."/>
            <person name="Pangilinan J."/>
            <person name="Lipzen A."/>
            <person name="Lesage-Meessen L."/>
            <person name="Navarro D."/>
            <person name="Riley R."/>
            <person name="Grigoriev I.V."/>
            <person name="Zhou S."/>
            <person name="Raouche S."/>
            <person name="Rosso M.N."/>
        </authorList>
    </citation>
    <scope>NUCLEOTIDE SEQUENCE [LARGE SCALE GENOMIC DNA]</scope>
    <source>
        <strain evidence="11 12">BRFM 1820</strain>
    </source>
</reference>
<evidence type="ECO:0000256" key="3">
    <source>
        <dbReference type="ARBA" id="ARBA00022833"/>
    </source>
</evidence>
<feature type="compositionally biased region" description="Basic and acidic residues" evidence="8">
    <location>
        <begin position="367"/>
        <end position="381"/>
    </location>
</feature>
<proteinExistence type="predicted"/>
<evidence type="ECO:0000256" key="8">
    <source>
        <dbReference type="SAM" id="MobiDB-lite"/>
    </source>
</evidence>
<dbReference type="PANTHER" id="PTHR47660">
    <property type="entry name" value="TRANSCRIPTION FACTOR WITH C2H2 AND ZN(2)-CYS(6) DNA BINDING DOMAIN (EUROFUNG)-RELATED-RELATED"/>
    <property type="match status" value="1"/>
</dbReference>
<evidence type="ECO:0000256" key="6">
    <source>
        <dbReference type="ARBA" id="ARBA00023242"/>
    </source>
</evidence>
<accession>A0A371CNR4</accession>
<gene>
    <name evidence="11" type="ORF">OH76DRAFT_1561256</name>
</gene>
<dbReference type="PROSITE" id="PS50157">
    <property type="entry name" value="ZINC_FINGER_C2H2_2"/>
    <property type="match status" value="2"/>
</dbReference>
<dbReference type="Proteomes" id="UP000256964">
    <property type="component" value="Unassembled WGS sequence"/>
</dbReference>
<feature type="compositionally biased region" description="Low complexity" evidence="8">
    <location>
        <begin position="307"/>
        <end position="316"/>
    </location>
</feature>
<dbReference type="GO" id="GO:0000981">
    <property type="term" value="F:DNA-binding transcription factor activity, RNA polymerase II-specific"/>
    <property type="evidence" value="ECO:0007669"/>
    <property type="project" value="InterPro"/>
</dbReference>
<feature type="compositionally biased region" description="Polar residues" evidence="8">
    <location>
        <begin position="325"/>
        <end position="342"/>
    </location>
</feature>
<feature type="compositionally biased region" description="Basic and acidic residues" evidence="8">
    <location>
        <begin position="822"/>
        <end position="835"/>
    </location>
</feature>
<dbReference type="PANTHER" id="PTHR47660:SF2">
    <property type="entry name" value="TRANSCRIPTION FACTOR WITH C2H2 AND ZN(2)-CYS(6) DNA BINDING DOMAIN (EUROFUNG)"/>
    <property type="match status" value="1"/>
</dbReference>
<dbReference type="STRING" id="139420.A0A371CNR4"/>
<evidence type="ECO:0000259" key="10">
    <source>
        <dbReference type="PROSITE" id="PS50157"/>
    </source>
</evidence>
<organism evidence="11 12">
    <name type="scientific">Lentinus brumalis</name>
    <dbReference type="NCBI Taxonomy" id="2498619"/>
    <lineage>
        <taxon>Eukaryota</taxon>
        <taxon>Fungi</taxon>
        <taxon>Dikarya</taxon>
        <taxon>Basidiomycota</taxon>
        <taxon>Agaricomycotina</taxon>
        <taxon>Agaricomycetes</taxon>
        <taxon>Polyporales</taxon>
        <taxon>Polyporaceae</taxon>
        <taxon>Lentinus</taxon>
    </lineage>
</organism>
<protein>
    <recommendedName>
        <fullName evidence="13">Zn(2)-C6 fungal-type domain-containing protein</fullName>
    </recommendedName>
</protein>
<dbReference type="EMBL" id="KZ857497">
    <property type="protein sequence ID" value="RDX41939.1"/>
    <property type="molecule type" value="Genomic_DNA"/>
</dbReference>
<keyword evidence="12" id="KW-1185">Reference proteome</keyword>
<dbReference type="SUPFAM" id="SSF57667">
    <property type="entry name" value="beta-beta-alpha zinc fingers"/>
    <property type="match status" value="1"/>
</dbReference>